<proteinExistence type="predicted"/>
<keyword evidence="1" id="KW-0812">Transmembrane</keyword>
<accession>A0AA96YK61</accession>
<feature type="transmembrane region" description="Helical" evidence="1">
    <location>
        <begin position="293"/>
        <end position="314"/>
    </location>
</feature>
<organism evidence="2">
    <name type="scientific">Thermoleptolyngbya oregonensis NK1-22</name>
    <dbReference type="NCBI Taxonomy" id="2547457"/>
    <lineage>
        <taxon>Bacteria</taxon>
        <taxon>Bacillati</taxon>
        <taxon>Cyanobacteriota</taxon>
        <taxon>Cyanophyceae</taxon>
        <taxon>Oculatellales</taxon>
        <taxon>Oculatellaceae</taxon>
        <taxon>Thermoleptolyngbya</taxon>
    </lineage>
</organism>
<dbReference type="EMBL" id="CP053540">
    <property type="protein sequence ID" value="WOB41752.1"/>
    <property type="molecule type" value="Genomic_DNA"/>
</dbReference>
<evidence type="ECO:0000256" key="1">
    <source>
        <dbReference type="SAM" id="Phobius"/>
    </source>
</evidence>
<evidence type="ECO:0000313" key="2">
    <source>
        <dbReference type="EMBL" id="WOB41752.1"/>
    </source>
</evidence>
<feature type="transmembrane region" description="Helical" evidence="1">
    <location>
        <begin position="91"/>
        <end position="120"/>
    </location>
</feature>
<reference evidence="2" key="1">
    <citation type="submission" date="2020-05" db="EMBL/GenBank/DDBJ databases">
        <authorList>
            <person name="Zhu T."/>
            <person name="Keshari N."/>
            <person name="Lu X."/>
        </authorList>
    </citation>
    <scope>NUCLEOTIDE SEQUENCE</scope>
    <source>
        <strain evidence="2">NK1-22</strain>
    </source>
</reference>
<protein>
    <submittedName>
        <fullName evidence="2">Uncharacterized protein</fullName>
    </submittedName>
</protein>
<name>A0AA96YK61_9CYAN</name>
<dbReference type="RefSeq" id="WP_316789576.1">
    <property type="nucleotide sequence ID" value="NZ_CP053540.1"/>
</dbReference>
<keyword evidence="1" id="KW-0472">Membrane</keyword>
<feature type="transmembrane region" description="Helical" evidence="1">
    <location>
        <begin position="132"/>
        <end position="151"/>
    </location>
</feature>
<dbReference type="InterPro" id="IPR044200">
    <property type="entry name" value="At5g03900-like"/>
</dbReference>
<sequence length="432" mass="48113">MALDAELMKAVERLNYRVTAGDLASLAGLDVKRAEQGLLALASEAGGHMQVSDAGDIAYVFPRNFRQVLQNKYFRLRLQAWWSKVWRVMFYLIRISFGIALVASIVLIAIAIIAAMLALSAAQGDNDRDFDGGGMVTLPSMWIGPDWYWIFLPDTDRRYRREQAENASDPKNQMSFLESVFSFLFGDGNPNANLEERRWRAIANVIRNQRGVVVAEQVTPYLDQINTATTDLEDYMLPVLTRFNGRPEVSPTGELVYHFPELQVTAQQQNRLSVAAYLKELPWRFSQATSGQLMMAAGLGVVNIVGALMLGSLLRGGAASLGGIVGLVGGIYGLLLAYAAGFLIVPLVRYLWIQGRNKAIAARNEMRQRRAEALNRLGPKIQEKLAFAQQFALESVVDEANLAYSTQEDLTPQELAQADKIDAEWRRRLEGH</sequence>
<keyword evidence="1" id="KW-1133">Transmembrane helix</keyword>
<dbReference type="KEGG" id="tog:HNI00_00055"/>
<dbReference type="AlphaFoldDB" id="A0AA96YK61"/>
<gene>
    <name evidence="2" type="ORF">HNI00_00055</name>
</gene>
<dbReference type="PANTHER" id="PTHR47380:SF4">
    <property type="entry name" value="OS02G0533000 PROTEIN"/>
    <property type="match status" value="1"/>
</dbReference>
<dbReference type="PANTHER" id="PTHR47380">
    <property type="entry name" value="OS02G0533000 PROTEIN"/>
    <property type="match status" value="1"/>
</dbReference>
<feature type="transmembrane region" description="Helical" evidence="1">
    <location>
        <begin position="320"/>
        <end position="348"/>
    </location>
</feature>